<reference evidence="8" key="1">
    <citation type="journal article" date="2014" name="Int. J. Syst. Evol. Microbiol.">
        <title>Complete genome sequence of Corynebacterium casei LMG S-19264T (=DSM 44701T), isolated from a smear-ripened cheese.</title>
        <authorList>
            <consortium name="US DOE Joint Genome Institute (JGI-PGF)"/>
            <person name="Walter F."/>
            <person name="Albersmeier A."/>
            <person name="Kalinowski J."/>
            <person name="Ruckert C."/>
        </authorList>
    </citation>
    <scope>NUCLEOTIDE SEQUENCE</scope>
    <source>
        <strain evidence="8">CGMCC 4.7201</strain>
    </source>
</reference>
<feature type="transmembrane region" description="Helical" evidence="6">
    <location>
        <begin position="12"/>
        <end position="29"/>
    </location>
</feature>
<evidence type="ECO:0000256" key="3">
    <source>
        <dbReference type="ARBA" id="ARBA00022692"/>
    </source>
</evidence>
<dbReference type="EMBL" id="BMMS01000011">
    <property type="protein sequence ID" value="GGO88452.1"/>
    <property type="molecule type" value="Genomic_DNA"/>
</dbReference>
<feature type="transmembrane region" description="Helical" evidence="6">
    <location>
        <begin position="152"/>
        <end position="171"/>
    </location>
</feature>
<evidence type="ECO:0000256" key="4">
    <source>
        <dbReference type="ARBA" id="ARBA00022989"/>
    </source>
</evidence>
<keyword evidence="5 6" id="KW-0472">Membrane</keyword>
<gene>
    <name evidence="8" type="ORF">GCM10012280_29310</name>
</gene>
<sequence>MSGSEELSPAVTLAVLAAAVTHAGWNAIAHAIEDKLVAFTLVGGAGAVCGGLIAPFVAVPHAGAWPYLIASVGVHVVYQLLLMESFRLGDFSQMYPIARGSAPLVVTVLAAVFVGERPDVWQALGVLVACCGLAFVALLGPGERPKGEGPPWPAICAALATGLSIAAYTVVDGVGVRAAGGAPGYTAWLLLLQGTVIPCIAAVRLRGELPRRARPVAGRGITGGVMSVSAYGLVLWAQTRGALAPIAALRECSIMVGAAMGTVFFNERFGRPRIVATVLVLAGIVLLTTGGRPA</sequence>
<dbReference type="Proteomes" id="UP000641932">
    <property type="component" value="Unassembled WGS sequence"/>
</dbReference>
<feature type="transmembrane region" description="Helical" evidence="6">
    <location>
        <begin position="36"/>
        <end position="58"/>
    </location>
</feature>
<dbReference type="Gene3D" id="1.10.3730.20">
    <property type="match status" value="2"/>
</dbReference>
<feature type="transmembrane region" description="Helical" evidence="6">
    <location>
        <begin position="64"/>
        <end position="82"/>
    </location>
</feature>
<organism evidence="8 9">
    <name type="scientific">Wenjunlia tyrosinilytica</name>
    <dbReference type="NCBI Taxonomy" id="1544741"/>
    <lineage>
        <taxon>Bacteria</taxon>
        <taxon>Bacillati</taxon>
        <taxon>Actinomycetota</taxon>
        <taxon>Actinomycetes</taxon>
        <taxon>Kitasatosporales</taxon>
        <taxon>Streptomycetaceae</taxon>
        <taxon>Wenjunlia</taxon>
    </lineage>
</organism>
<dbReference type="GO" id="GO:0016020">
    <property type="term" value="C:membrane"/>
    <property type="evidence" value="ECO:0007669"/>
    <property type="project" value="UniProtKB-SubCell"/>
</dbReference>
<evidence type="ECO:0000256" key="6">
    <source>
        <dbReference type="SAM" id="Phobius"/>
    </source>
</evidence>
<dbReference type="Pfam" id="PF00892">
    <property type="entry name" value="EamA"/>
    <property type="match status" value="2"/>
</dbReference>
<dbReference type="InterPro" id="IPR037185">
    <property type="entry name" value="EmrE-like"/>
</dbReference>
<feature type="domain" description="EamA" evidence="7">
    <location>
        <begin position="153"/>
        <end position="288"/>
    </location>
</feature>
<evidence type="ECO:0000256" key="1">
    <source>
        <dbReference type="ARBA" id="ARBA00004141"/>
    </source>
</evidence>
<protein>
    <submittedName>
        <fullName evidence="8">Membrane protein</fullName>
    </submittedName>
</protein>
<feature type="transmembrane region" description="Helical" evidence="6">
    <location>
        <begin position="217"/>
        <end position="237"/>
    </location>
</feature>
<evidence type="ECO:0000313" key="9">
    <source>
        <dbReference type="Proteomes" id="UP000641932"/>
    </source>
</evidence>
<feature type="transmembrane region" description="Helical" evidence="6">
    <location>
        <begin position="274"/>
        <end position="291"/>
    </location>
</feature>
<evidence type="ECO:0000259" key="7">
    <source>
        <dbReference type="Pfam" id="PF00892"/>
    </source>
</evidence>
<dbReference type="RefSeq" id="WP_189132085.1">
    <property type="nucleotide sequence ID" value="NZ_BMMS01000011.1"/>
</dbReference>
<dbReference type="PANTHER" id="PTHR32322:SF2">
    <property type="entry name" value="EAMA DOMAIN-CONTAINING PROTEIN"/>
    <property type="match status" value="1"/>
</dbReference>
<feature type="transmembrane region" description="Helical" evidence="6">
    <location>
        <begin position="120"/>
        <end position="140"/>
    </location>
</feature>
<dbReference type="SUPFAM" id="SSF103481">
    <property type="entry name" value="Multidrug resistance efflux transporter EmrE"/>
    <property type="match status" value="2"/>
</dbReference>
<feature type="transmembrane region" description="Helical" evidence="6">
    <location>
        <begin position="94"/>
        <end position="114"/>
    </location>
</feature>
<keyword evidence="4 6" id="KW-1133">Transmembrane helix</keyword>
<keyword evidence="9" id="KW-1185">Reference proteome</keyword>
<comment type="similarity">
    <text evidence="2">Belongs to the EamA transporter family.</text>
</comment>
<dbReference type="PANTHER" id="PTHR32322">
    <property type="entry name" value="INNER MEMBRANE TRANSPORTER"/>
    <property type="match status" value="1"/>
</dbReference>
<keyword evidence="3 6" id="KW-0812">Transmembrane</keyword>
<reference evidence="8" key="2">
    <citation type="submission" date="2020-09" db="EMBL/GenBank/DDBJ databases">
        <authorList>
            <person name="Sun Q."/>
            <person name="Zhou Y."/>
        </authorList>
    </citation>
    <scope>NUCLEOTIDE SEQUENCE</scope>
    <source>
        <strain evidence="8">CGMCC 4.7201</strain>
    </source>
</reference>
<comment type="caution">
    <text evidence="8">The sequence shown here is derived from an EMBL/GenBank/DDBJ whole genome shotgun (WGS) entry which is preliminary data.</text>
</comment>
<feature type="transmembrane region" description="Helical" evidence="6">
    <location>
        <begin position="183"/>
        <end position="205"/>
    </location>
</feature>
<dbReference type="InterPro" id="IPR000620">
    <property type="entry name" value="EamA_dom"/>
</dbReference>
<feature type="domain" description="EamA" evidence="7">
    <location>
        <begin position="13"/>
        <end position="137"/>
    </location>
</feature>
<accession>A0A917ZQ26</accession>
<feature type="transmembrane region" description="Helical" evidence="6">
    <location>
        <begin position="243"/>
        <end position="265"/>
    </location>
</feature>
<evidence type="ECO:0000256" key="2">
    <source>
        <dbReference type="ARBA" id="ARBA00007362"/>
    </source>
</evidence>
<dbReference type="InterPro" id="IPR050638">
    <property type="entry name" value="AA-Vitamin_Transporters"/>
</dbReference>
<evidence type="ECO:0000313" key="8">
    <source>
        <dbReference type="EMBL" id="GGO88452.1"/>
    </source>
</evidence>
<proteinExistence type="inferred from homology"/>
<name>A0A917ZQ26_9ACTN</name>
<comment type="subcellular location">
    <subcellularLocation>
        <location evidence="1">Membrane</location>
        <topology evidence="1">Multi-pass membrane protein</topology>
    </subcellularLocation>
</comment>
<evidence type="ECO:0000256" key="5">
    <source>
        <dbReference type="ARBA" id="ARBA00023136"/>
    </source>
</evidence>
<dbReference type="AlphaFoldDB" id="A0A917ZQ26"/>